<dbReference type="Proteomes" id="UP000499080">
    <property type="component" value="Unassembled WGS sequence"/>
</dbReference>
<comment type="caution">
    <text evidence="1">The sequence shown here is derived from an EMBL/GenBank/DDBJ whole genome shotgun (WGS) entry which is preliminary data.</text>
</comment>
<accession>A0A4Y2K9T2</accession>
<name>A0A4Y2K9T2_ARAVE</name>
<sequence>MENTENLHGAFHREMKGLKRIILRGLTCIECWISQKEPLSRHFLTFSSRSDKAHVSKTGPIHTFKARTNGTRNLISIWIEKGMLETGFYSVVFDG</sequence>
<keyword evidence="2" id="KW-1185">Reference proteome</keyword>
<proteinExistence type="predicted"/>
<organism evidence="1 2">
    <name type="scientific">Araneus ventricosus</name>
    <name type="common">Orbweaver spider</name>
    <name type="synonym">Epeira ventricosa</name>
    <dbReference type="NCBI Taxonomy" id="182803"/>
    <lineage>
        <taxon>Eukaryota</taxon>
        <taxon>Metazoa</taxon>
        <taxon>Ecdysozoa</taxon>
        <taxon>Arthropoda</taxon>
        <taxon>Chelicerata</taxon>
        <taxon>Arachnida</taxon>
        <taxon>Araneae</taxon>
        <taxon>Araneomorphae</taxon>
        <taxon>Entelegynae</taxon>
        <taxon>Araneoidea</taxon>
        <taxon>Araneidae</taxon>
        <taxon>Araneus</taxon>
    </lineage>
</organism>
<gene>
    <name evidence="1" type="ORF">AVEN_138930_1</name>
</gene>
<dbReference type="AlphaFoldDB" id="A0A4Y2K9T2"/>
<protein>
    <submittedName>
        <fullName evidence="1">Uncharacterized protein</fullName>
    </submittedName>
</protein>
<reference evidence="1 2" key="1">
    <citation type="journal article" date="2019" name="Sci. Rep.">
        <title>Orb-weaving spider Araneus ventricosus genome elucidates the spidroin gene catalogue.</title>
        <authorList>
            <person name="Kono N."/>
            <person name="Nakamura H."/>
            <person name="Ohtoshi R."/>
            <person name="Moran D.A.P."/>
            <person name="Shinohara A."/>
            <person name="Yoshida Y."/>
            <person name="Fujiwara M."/>
            <person name="Mori M."/>
            <person name="Tomita M."/>
            <person name="Arakawa K."/>
        </authorList>
    </citation>
    <scope>NUCLEOTIDE SEQUENCE [LARGE SCALE GENOMIC DNA]</scope>
</reference>
<evidence type="ECO:0000313" key="2">
    <source>
        <dbReference type="Proteomes" id="UP000499080"/>
    </source>
</evidence>
<dbReference type="EMBL" id="BGPR01004389">
    <property type="protein sequence ID" value="GBM99091.1"/>
    <property type="molecule type" value="Genomic_DNA"/>
</dbReference>
<evidence type="ECO:0000313" key="1">
    <source>
        <dbReference type="EMBL" id="GBM99091.1"/>
    </source>
</evidence>